<protein>
    <submittedName>
        <fullName evidence="2">Uncharacterized protein YndB with AHSA1/START domain</fullName>
    </submittedName>
</protein>
<dbReference type="Gene3D" id="3.30.530.20">
    <property type="match status" value="1"/>
</dbReference>
<feature type="compositionally biased region" description="Low complexity" evidence="1">
    <location>
        <begin position="307"/>
        <end position="316"/>
    </location>
</feature>
<dbReference type="SUPFAM" id="SSF55961">
    <property type="entry name" value="Bet v1-like"/>
    <property type="match status" value="1"/>
</dbReference>
<comment type="caution">
    <text evidence="2">The sequence shown here is derived from an EMBL/GenBank/DDBJ whole genome shotgun (WGS) entry which is preliminary data.</text>
</comment>
<accession>A0ABU1MJB2</accession>
<keyword evidence="3" id="KW-1185">Reference proteome</keyword>
<gene>
    <name evidence="2" type="ORF">J2792_000997</name>
</gene>
<dbReference type="Proteomes" id="UP001184150">
    <property type="component" value="Unassembled WGS sequence"/>
</dbReference>
<name>A0ABU1MJB2_9SPHN</name>
<evidence type="ECO:0000256" key="1">
    <source>
        <dbReference type="SAM" id="MobiDB-lite"/>
    </source>
</evidence>
<proteinExistence type="predicted"/>
<sequence>MAGNAALAVPAHAEVVARDDNGFVIRQTVDVGASTAEAWRALVKPATWWSSEHTFSGEAANLTLDPVPGGCFCEKLPASKQGGAGALAGGVQHMRVVYVEPGRALRMSGALGPLQSEAVLGSMTITLKAGDRGTRILIEYVVGGYMRYRMDQIAPAVDRMLGQQIAGLADKLGGALAGDGAVPIITPKAPADRSDNGDSAPVSRNAPQGPSLDPDGAPVSSRPLGTLRGLPSLPPGPARSRTTAPAVSDDDGLVVSDDTPAPAAARSPSAKPAVAKAAPGKAAAAKSAKKPAPARATPAKPAPAKPKPAAQPTASAPRDEATAQKDAQAAFDAAMGPGSDH</sequence>
<feature type="region of interest" description="Disordered" evidence="1">
    <location>
        <begin position="186"/>
        <end position="341"/>
    </location>
</feature>
<dbReference type="InterPro" id="IPR023393">
    <property type="entry name" value="START-like_dom_sf"/>
</dbReference>
<organism evidence="2 3">
    <name type="scientific">Novosphingobium capsulatum</name>
    <dbReference type="NCBI Taxonomy" id="13688"/>
    <lineage>
        <taxon>Bacteria</taxon>
        <taxon>Pseudomonadati</taxon>
        <taxon>Pseudomonadota</taxon>
        <taxon>Alphaproteobacteria</taxon>
        <taxon>Sphingomonadales</taxon>
        <taxon>Sphingomonadaceae</taxon>
        <taxon>Novosphingobium</taxon>
    </lineage>
</organism>
<feature type="compositionally biased region" description="Low complexity" evidence="1">
    <location>
        <begin position="324"/>
        <end position="334"/>
    </location>
</feature>
<evidence type="ECO:0000313" key="2">
    <source>
        <dbReference type="EMBL" id="MDR6510137.1"/>
    </source>
</evidence>
<dbReference type="EMBL" id="JAVDRD010000002">
    <property type="protein sequence ID" value="MDR6510137.1"/>
    <property type="molecule type" value="Genomic_DNA"/>
</dbReference>
<evidence type="ECO:0000313" key="3">
    <source>
        <dbReference type="Proteomes" id="UP001184150"/>
    </source>
</evidence>
<feature type="compositionally biased region" description="Low complexity" evidence="1">
    <location>
        <begin position="253"/>
        <end position="299"/>
    </location>
</feature>
<reference evidence="2 3" key="1">
    <citation type="submission" date="2023-07" db="EMBL/GenBank/DDBJ databases">
        <title>Sorghum-associated microbial communities from plants grown in Nebraska, USA.</title>
        <authorList>
            <person name="Schachtman D."/>
        </authorList>
    </citation>
    <scope>NUCLEOTIDE SEQUENCE [LARGE SCALE GENOMIC DNA]</scope>
    <source>
        <strain evidence="2 3">DS1027</strain>
    </source>
</reference>